<dbReference type="SUPFAM" id="SSF141868">
    <property type="entry name" value="EAL domain-like"/>
    <property type="match status" value="1"/>
</dbReference>
<evidence type="ECO:0000259" key="4">
    <source>
        <dbReference type="PROSITE" id="PS50883"/>
    </source>
</evidence>
<evidence type="ECO:0000256" key="3">
    <source>
        <dbReference type="SAM" id="Phobius"/>
    </source>
</evidence>
<evidence type="ECO:0000256" key="1">
    <source>
        <dbReference type="ARBA" id="ARBA00012282"/>
    </source>
</evidence>
<dbReference type="InterPro" id="IPR000160">
    <property type="entry name" value="GGDEF_dom"/>
</dbReference>
<evidence type="ECO:0000313" key="7">
    <source>
        <dbReference type="Proteomes" id="UP000257039"/>
    </source>
</evidence>
<dbReference type="NCBIfam" id="TIGR00254">
    <property type="entry name" value="GGDEF"/>
    <property type="match status" value="1"/>
</dbReference>
<dbReference type="SUPFAM" id="SSF55073">
    <property type="entry name" value="Nucleotide cyclase"/>
    <property type="match status" value="1"/>
</dbReference>
<evidence type="ECO:0000259" key="5">
    <source>
        <dbReference type="PROSITE" id="PS50887"/>
    </source>
</evidence>
<dbReference type="CDD" id="cd01949">
    <property type="entry name" value="GGDEF"/>
    <property type="match status" value="1"/>
</dbReference>
<organism evidence="6 7">
    <name type="scientific">Zooshikella ganghwensis</name>
    <dbReference type="NCBI Taxonomy" id="202772"/>
    <lineage>
        <taxon>Bacteria</taxon>
        <taxon>Pseudomonadati</taxon>
        <taxon>Pseudomonadota</taxon>
        <taxon>Gammaproteobacteria</taxon>
        <taxon>Oceanospirillales</taxon>
        <taxon>Zooshikellaceae</taxon>
        <taxon>Zooshikella</taxon>
    </lineage>
</organism>
<dbReference type="SMART" id="SM00267">
    <property type="entry name" value="GGDEF"/>
    <property type="match status" value="1"/>
</dbReference>
<dbReference type="Proteomes" id="UP000257039">
    <property type="component" value="Unassembled WGS sequence"/>
</dbReference>
<dbReference type="Pfam" id="PF00990">
    <property type="entry name" value="GGDEF"/>
    <property type="match status" value="1"/>
</dbReference>
<dbReference type="Gene3D" id="3.30.70.270">
    <property type="match status" value="1"/>
</dbReference>
<proteinExistence type="predicted"/>
<dbReference type="InterPro" id="IPR043128">
    <property type="entry name" value="Rev_trsase/Diguanyl_cyclase"/>
</dbReference>
<dbReference type="FunFam" id="3.20.20.450:FF:000001">
    <property type="entry name" value="Cyclic di-GMP phosphodiesterase yahA"/>
    <property type="match status" value="1"/>
</dbReference>
<accession>A0A4V1INY8</accession>
<dbReference type="PROSITE" id="PS50887">
    <property type="entry name" value="GGDEF"/>
    <property type="match status" value="1"/>
</dbReference>
<dbReference type="PROSITE" id="PS50883">
    <property type="entry name" value="EAL"/>
    <property type="match status" value="1"/>
</dbReference>
<feature type="transmembrane region" description="Helical" evidence="3">
    <location>
        <begin position="15"/>
        <end position="37"/>
    </location>
</feature>
<comment type="caution">
    <text evidence="6">The sequence shown here is derived from an EMBL/GenBank/DDBJ whole genome shotgun (WGS) entry which is preliminary data.</text>
</comment>
<feature type="domain" description="EAL" evidence="4">
    <location>
        <begin position="424"/>
        <end position="678"/>
    </location>
</feature>
<dbReference type="EC" id="3.1.4.52" evidence="1"/>
<keyword evidence="3" id="KW-1133">Transmembrane helix</keyword>
<sequence>MALTIPKRDRLSVKLLRVVLFSAFLVGVVLSVAQIVFDAYSSDETIDNQAYAMLAMVRDPAIQAVYSLDKEMASQVVEGLFENQSIRYAAIGHPDEPMLAEKRRPLISTPYRWFTDKIFNTERTYKVNLFGRLPYSEYYGDLMITIDTALSGSEFVNRSIIIFVSGILRAVAMATVLYLIYTILLTKPLTRIIDNLSHINPDHPGQKKIPMLKGNEKNEMGIWIRTANQLLESIDRNNTKRQKAEAHVLRLAQYDFLTGLPNRVMLQKQLQRILQEAGGKNCLVAILCCGIDDFKGVNEQFTYKVGDHILMALADRLRNQRSSVRAVGRLGGDQFAIIQDNIEQPYEAAELAQNVLNDVEEPFVINNEPIAIRATIGITLFPEDGSNPEKLLQKAEQTMTLAKSRSQNRFQFYIASVDTEMRIRKQLEKDLLKALENKELHLVYQPQIDYTTNRVIGAEALLRWIHPDKGFISPDLFIPLAEKNLSIIPIGEWVLQQAAQQLQFWHNMGFEEFRMAVNLSAVQLRQENIEELITETLQKYSIPPYCMELEVTETSIMDDVSLAAARLESIKRSGVMIAIDDFGTGYSSLSYLKKLPFDKIKIDKGFMQDVIHDEDNSAIVRAIIQLGKSLGLKVIAEGVETEEHEGYIISQGCEEGQGYYYSKPVSPEQFQQYVKKNNKAA</sequence>
<dbReference type="CDD" id="cd01948">
    <property type="entry name" value="EAL"/>
    <property type="match status" value="1"/>
</dbReference>
<keyword evidence="3" id="KW-0472">Membrane</keyword>
<dbReference type="Gene3D" id="3.20.20.450">
    <property type="entry name" value="EAL domain"/>
    <property type="match status" value="1"/>
</dbReference>
<evidence type="ECO:0000256" key="2">
    <source>
        <dbReference type="ARBA" id="ARBA00022636"/>
    </source>
</evidence>
<keyword evidence="3" id="KW-0812">Transmembrane</keyword>
<keyword evidence="2" id="KW-0973">c-di-GMP</keyword>
<feature type="transmembrane region" description="Helical" evidence="3">
    <location>
        <begin position="160"/>
        <end position="181"/>
    </location>
</feature>
<dbReference type="AlphaFoldDB" id="A0A4V1INY8"/>
<dbReference type="Pfam" id="PF00563">
    <property type="entry name" value="EAL"/>
    <property type="match status" value="1"/>
</dbReference>
<evidence type="ECO:0000313" key="6">
    <source>
        <dbReference type="EMBL" id="RDH45381.1"/>
    </source>
</evidence>
<gene>
    <name evidence="6" type="ORF">B9G39_19080</name>
</gene>
<feature type="domain" description="GGDEF" evidence="5">
    <location>
        <begin position="282"/>
        <end position="415"/>
    </location>
</feature>
<dbReference type="EMBL" id="NDXW01000001">
    <property type="protein sequence ID" value="RDH45381.1"/>
    <property type="molecule type" value="Genomic_DNA"/>
</dbReference>
<name>A0A4V1INY8_9GAMM</name>
<dbReference type="InterPro" id="IPR001633">
    <property type="entry name" value="EAL_dom"/>
</dbReference>
<dbReference type="InterPro" id="IPR050706">
    <property type="entry name" value="Cyclic-di-GMP_PDE-like"/>
</dbReference>
<dbReference type="GO" id="GO:0071111">
    <property type="term" value="F:cyclic-guanylate-specific phosphodiesterase activity"/>
    <property type="evidence" value="ECO:0007669"/>
    <property type="project" value="UniProtKB-EC"/>
</dbReference>
<protein>
    <recommendedName>
        <fullName evidence="1">cyclic-guanylate-specific phosphodiesterase</fullName>
        <ecNumber evidence="1">3.1.4.52</ecNumber>
    </recommendedName>
</protein>
<dbReference type="RefSeq" id="WP_094788352.1">
    <property type="nucleotide sequence ID" value="NZ_NDXW01000001.1"/>
</dbReference>
<dbReference type="SMART" id="SM00052">
    <property type="entry name" value="EAL"/>
    <property type="match status" value="1"/>
</dbReference>
<dbReference type="PANTHER" id="PTHR33121">
    <property type="entry name" value="CYCLIC DI-GMP PHOSPHODIESTERASE PDEF"/>
    <property type="match status" value="1"/>
</dbReference>
<reference evidence="6 7" key="1">
    <citation type="submission" date="2017-04" db="EMBL/GenBank/DDBJ databases">
        <title>Draft genome sequence of Zooshikella ganghwensis VG4 isolated from Red Sea sediments.</title>
        <authorList>
            <person name="Rehman Z."/>
            <person name="Alam I."/>
            <person name="Kamau A."/>
            <person name="Bajic V."/>
            <person name="Leiknes T."/>
        </authorList>
    </citation>
    <scope>NUCLEOTIDE SEQUENCE [LARGE SCALE GENOMIC DNA]</scope>
    <source>
        <strain evidence="6 7">VG4</strain>
    </source>
</reference>
<dbReference type="InterPro" id="IPR035919">
    <property type="entry name" value="EAL_sf"/>
</dbReference>
<dbReference type="PANTHER" id="PTHR33121:SF71">
    <property type="entry name" value="OXYGEN SENSOR PROTEIN DOSP"/>
    <property type="match status" value="1"/>
</dbReference>
<dbReference type="InterPro" id="IPR029787">
    <property type="entry name" value="Nucleotide_cyclase"/>
</dbReference>
<keyword evidence="7" id="KW-1185">Reference proteome</keyword>